<evidence type="ECO:0008006" key="4">
    <source>
        <dbReference type="Google" id="ProtNLM"/>
    </source>
</evidence>
<protein>
    <recommendedName>
        <fullName evidence="4">CBM6 domain-containing protein</fullName>
    </recommendedName>
</protein>
<evidence type="ECO:0000256" key="1">
    <source>
        <dbReference type="SAM" id="MobiDB-lite"/>
    </source>
</evidence>
<dbReference type="EMBL" id="VIWT01000001">
    <property type="protein sequence ID" value="TWF98453.1"/>
    <property type="molecule type" value="Genomic_DNA"/>
</dbReference>
<accession>A0A561UGG5</accession>
<feature type="compositionally biased region" description="Low complexity" evidence="1">
    <location>
        <begin position="79"/>
        <end position="98"/>
    </location>
</feature>
<reference evidence="2 3" key="1">
    <citation type="submission" date="2019-06" db="EMBL/GenBank/DDBJ databases">
        <title>Sequencing the genomes of 1000 actinobacteria strains.</title>
        <authorList>
            <person name="Klenk H.-P."/>
        </authorList>
    </citation>
    <scope>NUCLEOTIDE SEQUENCE [LARGE SCALE GENOMIC DNA]</scope>
    <source>
        <strain evidence="2 3">DSM 44826</strain>
    </source>
</reference>
<dbReference type="AlphaFoldDB" id="A0A561UGG5"/>
<evidence type="ECO:0000313" key="3">
    <source>
        <dbReference type="Proteomes" id="UP000317940"/>
    </source>
</evidence>
<proteinExistence type="predicted"/>
<comment type="caution">
    <text evidence="2">The sequence shown here is derived from an EMBL/GenBank/DDBJ whole genome shotgun (WGS) entry which is preliminary data.</text>
</comment>
<evidence type="ECO:0000313" key="2">
    <source>
        <dbReference type="EMBL" id="TWF98453.1"/>
    </source>
</evidence>
<sequence>MTADSQGPEESAGGVPAEDDPFGYLYRPAAGEAGAEQPPPAPRTAYRPMEVGRAQYGAQTPRQQPFPPGPQGPPPGYPRAPLGAPGGHQAQGQPGYGAESTAQLPHQQSRYAERSRPQPGEDVPRGRGKGPVIGVVAVVAAIAIGAGIALSGGDGKTKDNAGPGPTGGAGHTTSASSAGPSTSGSPSGSPSASGGTTASNGFADASQAQAGGGAVLGSGVKGAVSADGSYLTMQQGSTATFSVTVPTAGVWKVWFHYGNTSGGQVKAAVTVNGTDHPGGTTFKSWNTGGDPAQSWSYTWVSPQLQAGTNTIVVTTSGGPVLLDQMAVTGMDVSGNYPSPSGAAPAPSSS</sequence>
<dbReference type="Gene3D" id="2.60.120.260">
    <property type="entry name" value="Galactose-binding domain-like"/>
    <property type="match status" value="1"/>
</dbReference>
<organism evidence="2 3">
    <name type="scientific">Kitasatospora viridis</name>
    <dbReference type="NCBI Taxonomy" id="281105"/>
    <lineage>
        <taxon>Bacteria</taxon>
        <taxon>Bacillati</taxon>
        <taxon>Actinomycetota</taxon>
        <taxon>Actinomycetes</taxon>
        <taxon>Kitasatosporales</taxon>
        <taxon>Streptomycetaceae</taxon>
        <taxon>Kitasatospora</taxon>
    </lineage>
</organism>
<feature type="region of interest" description="Disordered" evidence="1">
    <location>
        <begin position="149"/>
        <end position="204"/>
    </location>
</feature>
<gene>
    <name evidence="2" type="ORF">FHX73_112262</name>
</gene>
<dbReference type="OrthoDB" id="190883at2"/>
<keyword evidence="3" id="KW-1185">Reference proteome</keyword>
<feature type="compositionally biased region" description="Pro residues" evidence="1">
    <location>
        <begin position="64"/>
        <end position="78"/>
    </location>
</feature>
<dbReference type="SUPFAM" id="SSF49785">
    <property type="entry name" value="Galactose-binding domain-like"/>
    <property type="match status" value="1"/>
</dbReference>
<feature type="region of interest" description="Disordered" evidence="1">
    <location>
        <begin position="1"/>
        <end position="128"/>
    </location>
</feature>
<feature type="compositionally biased region" description="Polar residues" evidence="1">
    <location>
        <begin position="100"/>
        <end position="110"/>
    </location>
</feature>
<name>A0A561UGG5_9ACTN</name>
<feature type="compositionally biased region" description="Low complexity" evidence="1">
    <location>
        <begin position="171"/>
        <end position="204"/>
    </location>
</feature>
<dbReference type="RefSeq" id="WP_145904889.1">
    <property type="nucleotide sequence ID" value="NZ_BAAAMZ010000024.1"/>
</dbReference>
<dbReference type="Proteomes" id="UP000317940">
    <property type="component" value="Unassembled WGS sequence"/>
</dbReference>
<dbReference type="InterPro" id="IPR008979">
    <property type="entry name" value="Galactose-bd-like_sf"/>
</dbReference>